<reference evidence="1" key="1">
    <citation type="journal article" date="2015" name="Nature">
        <title>Complex archaea that bridge the gap between prokaryotes and eukaryotes.</title>
        <authorList>
            <person name="Spang A."/>
            <person name="Saw J.H."/>
            <person name="Jorgensen S.L."/>
            <person name="Zaremba-Niedzwiedzka K."/>
            <person name="Martijn J."/>
            <person name="Lind A.E."/>
            <person name="van Eijk R."/>
            <person name="Schleper C."/>
            <person name="Guy L."/>
            <person name="Ettema T.J."/>
        </authorList>
    </citation>
    <scope>NUCLEOTIDE SEQUENCE</scope>
</reference>
<dbReference type="InterPro" id="IPR009394">
    <property type="entry name" value="MmcB-like"/>
</dbReference>
<dbReference type="Pfam" id="PF06319">
    <property type="entry name" value="MmcB-like"/>
    <property type="match status" value="1"/>
</dbReference>
<gene>
    <name evidence="1" type="ORF">LCGC14_2551760</name>
</gene>
<sequence length="265" mass="30751">MKHQAYDIIRLLERKYPIENFLSVPECKIGSTWFKHRCSRFDLWVMARSWAHPRFIGCEIKVTRQDFLRDEKWQDYLPYCTEFYFVVPPGIIDPSEVPDTAGLMITSKNCKQLLIKKKAPVRDVEIPQSIFIYILMCRTRVTADNTGREQEAIWQDRLRQMKANKSLGYDVASHLRRLVDKKVKDVIDENQALKEENRRLGMVKDCMDDFGISTDGLYTGRAGVKHKFEEAMGGIPFDLVQFLKQVEINAGQALQALESRKKPGS</sequence>
<accession>A0A0F9CZ06</accession>
<evidence type="ECO:0008006" key="2">
    <source>
        <dbReference type="Google" id="ProtNLM"/>
    </source>
</evidence>
<name>A0A0F9CZ06_9ZZZZ</name>
<comment type="caution">
    <text evidence="1">The sequence shown here is derived from an EMBL/GenBank/DDBJ whole genome shotgun (WGS) entry which is preliminary data.</text>
</comment>
<organism evidence="1">
    <name type="scientific">marine sediment metagenome</name>
    <dbReference type="NCBI Taxonomy" id="412755"/>
    <lineage>
        <taxon>unclassified sequences</taxon>
        <taxon>metagenomes</taxon>
        <taxon>ecological metagenomes</taxon>
    </lineage>
</organism>
<protein>
    <recommendedName>
        <fullName evidence="2">MmcB family DNA repair protein</fullName>
    </recommendedName>
</protein>
<evidence type="ECO:0000313" key="1">
    <source>
        <dbReference type="EMBL" id="KKL10846.1"/>
    </source>
</evidence>
<proteinExistence type="predicted"/>
<dbReference type="EMBL" id="LAZR01041899">
    <property type="protein sequence ID" value="KKL10846.1"/>
    <property type="molecule type" value="Genomic_DNA"/>
</dbReference>
<dbReference type="AlphaFoldDB" id="A0A0F9CZ06"/>